<organism evidence="1 2">
    <name type="scientific">Pseudonocardia dioxanivorans (strain ATCC 55486 / DSM 44775 / JCM 13855 / CB1190)</name>
    <dbReference type="NCBI Taxonomy" id="675635"/>
    <lineage>
        <taxon>Bacteria</taxon>
        <taxon>Bacillati</taxon>
        <taxon>Actinomycetota</taxon>
        <taxon>Actinomycetes</taxon>
        <taxon>Pseudonocardiales</taxon>
        <taxon>Pseudonocardiaceae</taxon>
        <taxon>Pseudonocardia</taxon>
    </lineage>
</organism>
<evidence type="ECO:0000313" key="2">
    <source>
        <dbReference type="Proteomes" id="UP000007809"/>
    </source>
</evidence>
<gene>
    <name evidence="1" type="ordered locus">Psed_1007</name>
</gene>
<proteinExistence type="predicted"/>
<protein>
    <submittedName>
        <fullName evidence="1">Uncharacterized protein</fullName>
    </submittedName>
</protein>
<reference evidence="1 2" key="1">
    <citation type="journal article" date="2011" name="J. Bacteriol.">
        <title>Genome sequence of the 1,4-dioxane-degrading Pseudonocardia dioxanivorans strain CB1190.</title>
        <authorList>
            <person name="Sales C.M."/>
            <person name="Mahendra S."/>
            <person name="Grostern A."/>
            <person name="Parales R.E."/>
            <person name="Goodwin L.A."/>
            <person name="Woyke T."/>
            <person name="Nolan M."/>
            <person name="Lapidus A."/>
            <person name="Chertkov O."/>
            <person name="Ovchinnikova G."/>
            <person name="Sczyrba A."/>
            <person name="Alvarez-Cohen L."/>
        </authorList>
    </citation>
    <scope>NUCLEOTIDE SEQUENCE [LARGE SCALE GENOMIC DNA]</scope>
    <source>
        <strain evidence="2">ATCC 55486 / DSM 44775 / JCM 13855 / CB1190</strain>
    </source>
</reference>
<dbReference type="HOGENOM" id="CLU_067023_0_0_11"/>
<dbReference type="EMBL" id="CP002593">
    <property type="protein sequence ID" value="AEA23258.1"/>
    <property type="molecule type" value="Genomic_DNA"/>
</dbReference>
<dbReference type="Proteomes" id="UP000007809">
    <property type="component" value="Chromosome"/>
</dbReference>
<dbReference type="STRING" id="675635.Psed_1007"/>
<name>F4CMB8_PSEUX</name>
<dbReference type="RefSeq" id="WP_013673198.1">
    <property type="nucleotide sequence ID" value="NC_015312.1"/>
</dbReference>
<sequence>MAEPIPDAAIVAVLRPFVRASRPVLDGLRDADAFGLRHRAASVAPVSGRAASGRAPAAGAAADSAGSDRAAAGRAAADGAAADGGDRQLRERLLDALAAVRVPGTAGWVAMDVAARCRWWIYRVGRVTTVAAAVPGLGGALARTLPVSAALGLAGQGLLLCAIAGEHGIDDEETVVAMLASVLFDRALTVRRLDAAADAAVEEKAEELTGDLRDGQGRSTVRRVATALWRLGRALYAVEGELDKRPHGRFYHEAIGLLPGVGAVGKYLGEWSGLKRASKQAHRWLARRAGSAHPGTR</sequence>
<dbReference type="KEGG" id="pdx:Psed_1007"/>
<dbReference type="AlphaFoldDB" id="F4CMB8"/>
<dbReference type="eggNOG" id="ENOG5032V0H">
    <property type="taxonomic scope" value="Bacteria"/>
</dbReference>
<dbReference type="OrthoDB" id="3825591at2"/>
<accession>F4CMB8</accession>
<evidence type="ECO:0000313" key="1">
    <source>
        <dbReference type="EMBL" id="AEA23258.1"/>
    </source>
</evidence>
<keyword evidence="2" id="KW-1185">Reference proteome</keyword>